<feature type="region of interest" description="Disordered" evidence="12">
    <location>
        <begin position="1033"/>
        <end position="1066"/>
    </location>
</feature>
<dbReference type="InterPro" id="IPR005824">
    <property type="entry name" value="KOW"/>
</dbReference>
<comment type="function">
    <text evidence="8">The SPT4-SPT5 complex mediates both activation and inhibition of transcription elongation, and plays a role in pre-mRNA processing. This complex seems to be important for the stability of the RNA polymerase II elongation machinery on the chromatin template but not for the inherent ability of this machinery to translocate down the gene.</text>
</comment>
<dbReference type="GO" id="GO:0032784">
    <property type="term" value="P:regulation of DNA-templated transcription elongation"/>
    <property type="evidence" value="ECO:0007669"/>
    <property type="project" value="InterPro"/>
</dbReference>
<evidence type="ECO:0000256" key="11">
    <source>
        <dbReference type="ARBA" id="ARBA00031006"/>
    </source>
</evidence>
<dbReference type="PANTHER" id="PTHR11125:SF7">
    <property type="entry name" value="TRANSCRIPTION ELONGATION FACTOR SPT5"/>
    <property type="match status" value="1"/>
</dbReference>
<evidence type="ECO:0000256" key="7">
    <source>
        <dbReference type="ARBA" id="ARBA00023242"/>
    </source>
</evidence>
<organism evidence="16 17">
    <name type="scientific">Rhizoctonia solani</name>
    <dbReference type="NCBI Taxonomy" id="456999"/>
    <lineage>
        <taxon>Eukaryota</taxon>
        <taxon>Fungi</taxon>
        <taxon>Dikarya</taxon>
        <taxon>Basidiomycota</taxon>
        <taxon>Agaricomycotina</taxon>
        <taxon>Agaricomycetes</taxon>
        <taxon>Cantharellales</taxon>
        <taxon>Ceratobasidiaceae</taxon>
        <taxon>Rhizoctonia</taxon>
    </lineage>
</organism>
<feature type="compositionally biased region" description="Gly residues" evidence="12">
    <location>
        <begin position="865"/>
        <end position="874"/>
    </location>
</feature>
<dbReference type="InterPro" id="IPR041978">
    <property type="entry name" value="KOW_Spt5_5"/>
</dbReference>
<dbReference type="InterPro" id="IPR039659">
    <property type="entry name" value="SPT5"/>
</dbReference>
<dbReference type="FunFam" id="3.30.70.940:FF:000005">
    <property type="entry name" value="Transcription elongation factor SPT5"/>
    <property type="match status" value="1"/>
</dbReference>
<evidence type="ECO:0000256" key="3">
    <source>
        <dbReference type="ARBA" id="ARBA00020181"/>
    </source>
</evidence>
<feature type="compositionally biased region" description="Acidic residues" evidence="12">
    <location>
        <begin position="28"/>
        <end position="55"/>
    </location>
</feature>
<dbReference type="CDD" id="cd06084">
    <property type="entry name" value="KOW_Spt5_4"/>
    <property type="match status" value="1"/>
</dbReference>
<dbReference type="FunFam" id="2.30.30.30:FF:000029">
    <property type="entry name" value="Transcription elongation factor SPT5"/>
    <property type="match status" value="1"/>
</dbReference>
<feature type="compositionally biased region" description="Low complexity" evidence="12">
    <location>
        <begin position="803"/>
        <end position="815"/>
    </location>
</feature>
<evidence type="ECO:0000313" key="17">
    <source>
        <dbReference type="Proteomes" id="UP000663831"/>
    </source>
</evidence>
<feature type="domain" description="KOW" evidence="14">
    <location>
        <begin position="288"/>
        <end position="315"/>
    </location>
</feature>
<dbReference type="CDD" id="cd06085">
    <property type="entry name" value="KOW_Spt5_5"/>
    <property type="match status" value="1"/>
</dbReference>
<name>A0A8H3A4J0_9AGAM</name>
<dbReference type="CDD" id="cd06083">
    <property type="entry name" value="KOW_Spt5_3"/>
    <property type="match status" value="1"/>
</dbReference>
<sequence>MASREYIDDDDEELPDASDLGRSRQAVDDVEDEEERDSEEEEDEEDEEEEEDEEQDSGRQRKRVKVSLALSNPPFRLKCCVSAHRNDPRHIVSLISKSRLTTTTKTWKMTTMSCTKKATREFIDEDGGFDPNEPVNRRAAADHIRYDQQRELNERDLAELAQDYKDRYQRSAARYTGDADQVPQRLLMPSVNDPHLFQVRVKVGREKELVFSLMRKYMDKEHANNPLEIFSAFQRDSLPGLIYVEAHDSKQVSTALNGLVGAYISSGIKLVPIDEMSSLLKIKRAETTVQPGAWVRIKRGKYAGDLAQVIDVTENGEEVGLKFIPRIDLTPRDDPMGGGVDPKTGKRKKPGMSIPTGRPPQRFFNVEEVTKAYGPRSVGRRQANAYVFMNDTYKDGFIEKDIRLTGIQTDNVNPTLDEITQFAGIHGDDGAHRTDFDLSAIAEASRKTATAVLQPGDHVEVFEGEQTGVYGVVESISGEIVLLRATHIEIEGQKIEVPARSVRKRFKAGDHVKVMAGKNTDETGLVVSVTDNVVTFLSDLSLQEVTVFSKDLREAAEVGASTNTVGNYELHDLVLLGADSVGVIYKTEHSTFRVLDQNGQTRIVQPHQITLRRDSNRAIATDAQGHEIHVRDNMKEAEGEMRKGQVLHIHQSTYAFLFNREIAENGGVFVTRARSLVSVAPKGPGAGMDLSKMNPAMKGGGMVGSGIMTRAPRDRLIGVHVMVTKGLQKGYVGTVKETNGNLVRVELVTGNKVISIEKDKLRMKGPDGKYIPISDGFTRRNNNMSNMGPPPAAGGGGGGGWGAPNNRAGGAASPGRMQSPYLTGANGGKTPGWGGGSGTPFGGGKTPAWNSATPMHQTSDSFGGKTPGGAGATGTWGSATPGRPTWGGATPGRPAAPGGWGGATPARSTPWGGATPARGSGNTWGGATPATNKDSWGGATPGRPSASGSGSGSGGDSGEWNASGGDEWGGSADTPYTAPTPGAGLMSAPTPGAPLSAPTPGGGAFSSAPTPAFGSSYGSAPTPGVFGMTPGYGVSQTPRGAPTPFVSGSGMDDEENGGRAGEKGLPQDWLMSLPENILVDAMLEFYIPEGETTGYADGDYDGQTAIFVTRLDSGARYARTVTVKFPNSDETLGGVPYQYLKAVEPRDNEYAICLDRSHSSFGRTALVSSKDGEDCMLEVFDENMSNPDMEFLKVSMIVKKHHV</sequence>
<evidence type="ECO:0000256" key="4">
    <source>
        <dbReference type="ARBA" id="ARBA00021370"/>
    </source>
</evidence>
<evidence type="ECO:0000256" key="6">
    <source>
        <dbReference type="ARBA" id="ARBA00023163"/>
    </source>
</evidence>
<dbReference type="GO" id="GO:0006368">
    <property type="term" value="P:transcription elongation by RNA polymerase II"/>
    <property type="evidence" value="ECO:0007669"/>
    <property type="project" value="TreeGrafter"/>
</dbReference>
<dbReference type="InterPro" id="IPR041976">
    <property type="entry name" value="KOW_Spt5_3"/>
</dbReference>
<dbReference type="InterPro" id="IPR005100">
    <property type="entry name" value="NGN-domain"/>
</dbReference>
<evidence type="ECO:0000256" key="5">
    <source>
        <dbReference type="ARBA" id="ARBA00022664"/>
    </source>
</evidence>
<dbReference type="Gene3D" id="2.30.30.30">
    <property type="match status" value="3"/>
</dbReference>
<feature type="compositionally biased region" description="Low complexity" evidence="12">
    <location>
        <begin position="937"/>
        <end position="948"/>
    </location>
</feature>
<evidence type="ECO:0000256" key="2">
    <source>
        <dbReference type="ARBA" id="ARBA00006956"/>
    </source>
</evidence>
<feature type="region of interest" description="Disordered" evidence="12">
    <location>
        <begin position="332"/>
        <end position="361"/>
    </location>
</feature>
<keyword evidence="5" id="KW-0507">mRNA processing</keyword>
<dbReference type="Gene3D" id="3.30.70.940">
    <property type="entry name" value="NusG, N-terminal domain"/>
    <property type="match status" value="1"/>
</dbReference>
<dbReference type="InterPro" id="IPR041977">
    <property type="entry name" value="KOW_Spt5_4"/>
</dbReference>
<feature type="compositionally biased region" description="Acidic residues" evidence="12">
    <location>
        <begin position="7"/>
        <end position="16"/>
    </location>
</feature>
<dbReference type="SMART" id="SM01104">
    <property type="entry name" value="CTD"/>
    <property type="match status" value="1"/>
</dbReference>
<dbReference type="AlphaFoldDB" id="A0A8H3A4J0"/>
<dbReference type="InterPro" id="IPR041973">
    <property type="entry name" value="KOW_Spt5_1"/>
</dbReference>
<dbReference type="InterPro" id="IPR006645">
    <property type="entry name" value="NGN-like_dom"/>
</dbReference>
<dbReference type="Proteomes" id="UP000663831">
    <property type="component" value="Unassembled WGS sequence"/>
</dbReference>
<dbReference type="InterPro" id="IPR039385">
    <property type="entry name" value="NGN_Euk"/>
</dbReference>
<feature type="compositionally biased region" description="Gly residues" evidence="12">
    <location>
        <begin position="793"/>
        <end position="802"/>
    </location>
</feature>
<dbReference type="InterPro" id="IPR036735">
    <property type="entry name" value="NGN_dom_sf"/>
</dbReference>
<evidence type="ECO:0000259" key="13">
    <source>
        <dbReference type="SMART" id="SM00738"/>
    </source>
</evidence>
<feature type="domain" description="NusG-like N-terminal" evidence="13">
    <location>
        <begin position="193"/>
        <end position="283"/>
    </location>
</feature>
<evidence type="ECO:0000256" key="12">
    <source>
        <dbReference type="SAM" id="MobiDB-lite"/>
    </source>
</evidence>
<accession>A0A8H3A4J0</accession>
<evidence type="ECO:0000256" key="9">
    <source>
        <dbReference type="ARBA" id="ARBA00025870"/>
    </source>
</evidence>
<evidence type="ECO:0000256" key="10">
    <source>
        <dbReference type="ARBA" id="ARBA00029865"/>
    </source>
</evidence>
<dbReference type="InterPro" id="IPR024945">
    <property type="entry name" value="Spt5_C_dom"/>
</dbReference>
<dbReference type="Pfam" id="PF03439">
    <property type="entry name" value="Spt5-NGN"/>
    <property type="match status" value="1"/>
</dbReference>
<dbReference type="InterPro" id="IPR014722">
    <property type="entry name" value="Rib_uL2_dom2"/>
</dbReference>
<gene>
    <name evidence="16" type="ORF">RDB_LOCUS8849</name>
</gene>
<feature type="compositionally biased region" description="Polar residues" evidence="12">
    <location>
        <begin position="848"/>
        <end position="861"/>
    </location>
</feature>
<comment type="caution">
    <text evidence="16">The sequence shown here is derived from an EMBL/GenBank/DDBJ whole genome shotgun (WGS) entry which is preliminary data.</text>
</comment>
<feature type="compositionally biased region" description="Low complexity" evidence="12">
    <location>
        <begin position="875"/>
        <end position="907"/>
    </location>
</feature>
<evidence type="ECO:0000256" key="8">
    <source>
        <dbReference type="ARBA" id="ARBA00024691"/>
    </source>
</evidence>
<comment type="subcellular location">
    <subcellularLocation>
        <location evidence="1">Nucleus</location>
    </subcellularLocation>
</comment>
<evidence type="ECO:0000259" key="15">
    <source>
        <dbReference type="SMART" id="SM01104"/>
    </source>
</evidence>
<dbReference type="CDD" id="cd09888">
    <property type="entry name" value="NGN_Euk"/>
    <property type="match status" value="1"/>
</dbReference>
<feature type="domain" description="KOW" evidence="14">
    <location>
        <begin position="714"/>
        <end position="741"/>
    </location>
</feature>
<feature type="domain" description="KOW" evidence="14">
    <location>
        <begin position="505"/>
        <end position="532"/>
    </location>
</feature>
<keyword evidence="6" id="KW-0804">Transcription</keyword>
<feature type="domain" description="Spt5 C-terminal" evidence="15">
    <location>
        <begin position="827"/>
        <end position="1023"/>
    </location>
</feature>
<evidence type="ECO:0000259" key="14">
    <source>
        <dbReference type="SMART" id="SM00739"/>
    </source>
</evidence>
<dbReference type="Pfam" id="PF23042">
    <property type="entry name" value="KOW1_SPT5"/>
    <property type="match status" value="1"/>
</dbReference>
<dbReference type="GO" id="GO:0032044">
    <property type="term" value="C:DSIF complex"/>
    <property type="evidence" value="ECO:0007669"/>
    <property type="project" value="TreeGrafter"/>
</dbReference>
<feature type="region of interest" description="Disordered" evidence="12">
    <location>
        <begin position="1"/>
        <end position="65"/>
    </location>
</feature>
<feature type="region of interest" description="Disordered" evidence="12">
    <location>
        <begin position="781"/>
        <end position="1007"/>
    </location>
</feature>
<dbReference type="FunFam" id="2.30.30.30:FF:000018">
    <property type="entry name" value="Transcription elongation factor SPT5"/>
    <property type="match status" value="1"/>
</dbReference>
<keyword evidence="7" id="KW-0539">Nucleus</keyword>
<feature type="compositionally biased region" description="Gly residues" evidence="12">
    <location>
        <begin position="825"/>
        <end position="845"/>
    </location>
</feature>
<dbReference type="Pfam" id="PF23290">
    <property type="entry name" value="KOW5_SPT5"/>
    <property type="match status" value="1"/>
</dbReference>
<dbReference type="GO" id="GO:0003729">
    <property type="term" value="F:mRNA binding"/>
    <property type="evidence" value="ECO:0007669"/>
    <property type="project" value="TreeGrafter"/>
</dbReference>
<dbReference type="Pfam" id="PF23291">
    <property type="entry name" value="KOW4_SPT5"/>
    <property type="match status" value="1"/>
</dbReference>
<comment type="similarity">
    <text evidence="2">Belongs to the SPT5 family.</text>
</comment>
<dbReference type="GO" id="GO:0000785">
    <property type="term" value="C:chromatin"/>
    <property type="evidence" value="ECO:0007669"/>
    <property type="project" value="UniProtKB-ARBA"/>
</dbReference>
<proteinExistence type="inferred from homology"/>
<comment type="subunit">
    <text evidence="9">Component of the SPT4-SPT5 complex. Interacts with RNA polymerase II.</text>
</comment>
<dbReference type="CDD" id="cd06081">
    <property type="entry name" value="KOW_Spt5_1"/>
    <property type="match status" value="1"/>
</dbReference>
<dbReference type="InterPro" id="IPR022581">
    <property type="entry name" value="Spt5_N"/>
</dbReference>
<dbReference type="PANTHER" id="PTHR11125">
    <property type="entry name" value="SUPPRESSOR OF TY 5"/>
    <property type="match status" value="1"/>
</dbReference>
<evidence type="ECO:0000313" key="16">
    <source>
        <dbReference type="EMBL" id="CAE6391541.1"/>
    </source>
</evidence>
<dbReference type="GO" id="GO:0006357">
    <property type="term" value="P:regulation of transcription by RNA polymerase II"/>
    <property type="evidence" value="ECO:0007669"/>
    <property type="project" value="InterPro"/>
</dbReference>
<feature type="domain" description="KOW" evidence="14">
    <location>
        <begin position="452"/>
        <end position="479"/>
    </location>
</feature>
<dbReference type="SMART" id="SM00738">
    <property type="entry name" value="NGN"/>
    <property type="match status" value="1"/>
</dbReference>
<dbReference type="InterPro" id="IPR041975">
    <property type="entry name" value="KOW_Spt5_2"/>
</dbReference>
<dbReference type="GO" id="GO:0006397">
    <property type="term" value="P:mRNA processing"/>
    <property type="evidence" value="ECO:0007669"/>
    <property type="project" value="UniProtKB-KW"/>
</dbReference>
<dbReference type="Pfam" id="PF00467">
    <property type="entry name" value="KOW"/>
    <property type="match status" value="1"/>
</dbReference>
<dbReference type="InterPro" id="IPR057936">
    <property type="entry name" value="KOWx_Spt5"/>
</dbReference>
<dbReference type="SUPFAM" id="SSF50104">
    <property type="entry name" value="Translation proteins SH3-like domain"/>
    <property type="match status" value="1"/>
</dbReference>
<protein>
    <recommendedName>
        <fullName evidence="3">Transcription elongation factor SPT5</fullName>
    </recommendedName>
    <alternativeName>
        <fullName evidence="10 11">Chromatin Elongation factor SPT5</fullName>
    </alternativeName>
    <alternativeName>
        <fullName evidence="4">Transcription elongation factor spt5</fullName>
    </alternativeName>
</protein>
<dbReference type="InterPro" id="IPR008991">
    <property type="entry name" value="Translation_prot_SH3-like_sf"/>
</dbReference>
<dbReference type="Pfam" id="PF23284">
    <property type="entry name" value="KOW2_Spt5"/>
    <property type="match status" value="1"/>
</dbReference>
<dbReference type="OrthoDB" id="28901at2759"/>
<dbReference type="EMBL" id="CAJMWV010000381">
    <property type="protein sequence ID" value="CAE6391541.1"/>
    <property type="molecule type" value="Genomic_DNA"/>
</dbReference>
<dbReference type="Pfam" id="PF11942">
    <property type="entry name" value="Spt5_N"/>
    <property type="match status" value="1"/>
</dbReference>
<dbReference type="Pfam" id="PF23037">
    <property type="entry name" value="KOWx_SPT5"/>
    <property type="match status" value="1"/>
</dbReference>
<dbReference type="SMART" id="SM00739">
    <property type="entry name" value="KOW"/>
    <property type="match status" value="4"/>
</dbReference>
<dbReference type="CDD" id="cd06082">
    <property type="entry name" value="KOW_Spt5_2"/>
    <property type="match status" value="1"/>
</dbReference>
<evidence type="ECO:0000256" key="1">
    <source>
        <dbReference type="ARBA" id="ARBA00004123"/>
    </source>
</evidence>
<reference evidence="16" key="1">
    <citation type="submission" date="2021-01" db="EMBL/GenBank/DDBJ databases">
        <authorList>
            <person name="Kaushik A."/>
        </authorList>
    </citation>
    <scope>NUCLEOTIDE SEQUENCE</scope>
    <source>
        <strain evidence="16">AG3-1AP</strain>
    </source>
</reference>